<dbReference type="PROSITE" id="PS50802">
    <property type="entry name" value="OTU"/>
    <property type="match status" value="1"/>
</dbReference>
<accession>A0A914QH25</accession>
<proteinExistence type="predicted"/>
<feature type="region of interest" description="Disordered" evidence="1">
    <location>
        <begin position="313"/>
        <end position="350"/>
    </location>
</feature>
<organism evidence="3 4">
    <name type="scientific">Panagrolaimus davidi</name>
    <dbReference type="NCBI Taxonomy" id="227884"/>
    <lineage>
        <taxon>Eukaryota</taxon>
        <taxon>Metazoa</taxon>
        <taxon>Ecdysozoa</taxon>
        <taxon>Nematoda</taxon>
        <taxon>Chromadorea</taxon>
        <taxon>Rhabditida</taxon>
        <taxon>Tylenchina</taxon>
        <taxon>Panagrolaimomorpha</taxon>
        <taxon>Panagrolaimoidea</taxon>
        <taxon>Panagrolaimidae</taxon>
        <taxon>Panagrolaimus</taxon>
    </lineage>
</organism>
<sequence length="519" mass="60943">MKQQVIESKRNVNVASIEWKIEESRLLSQDFYPGTCVSTDFKYIDKRKTAKYLIELYQRGIPNTKYQFGSWIVLKLFNRDPDTNIEVKYTVTIPSANFTRKCHHIFEQNEEWEMYGCKISELFNPKKKYFVDGMMTLKFEFEFDEVKKDFVEEINNLSTGATEEERFDKSPEKAVYSFSPIWRIPLQQIKTCMPNECIPSPVYIGGNEFQFYFELYPKLEESNDFEEGAWIVLYIKNLNQRTFIESKYLFSNLKAKYLSKGRHFFKGFNEWEKHGIKIDEIMETKFLSKQKKEISIIIEMQFGIDFKEIEHESDEDEEEIEHESEEAYVHDLSSESSDIGDTSEGSTSVTTISTEENNYFPPTDTWLENECNLIGIKFYENISKFRPSIDDIQKFIVRKPDDVISVKGDGKCGYRALKKMDIFKDARRNAARKLKEVSTDPDDERFWMDESDIAAAAHLFDCNIFVFTRLKHWQCYGPKTYENGITDNFGNFDSKLPTLLLENSGGNHFSPVENVRLKQ</sequence>
<feature type="domain" description="OTU" evidence="2">
    <location>
        <begin position="401"/>
        <end position="515"/>
    </location>
</feature>
<evidence type="ECO:0000313" key="4">
    <source>
        <dbReference type="WBParaSite" id="PDA_v2.g31323.t1"/>
    </source>
</evidence>
<reference evidence="4" key="1">
    <citation type="submission" date="2022-11" db="UniProtKB">
        <authorList>
            <consortium name="WormBaseParasite"/>
        </authorList>
    </citation>
    <scope>IDENTIFICATION</scope>
</reference>
<name>A0A914QH25_9BILA</name>
<dbReference type="WBParaSite" id="PDA_v2.g31323.t1">
    <property type="protein sequence ID" value="PDA_v2.g31323.t1"/>
    <property type="gene ID" value="PDA_v2.g31323"/>
</dbReference>
<dbReference type="Proteomes" id="UP000887578">
    <property type="component" value="Unplaced"/>
</dbReference>
<evidence type="ECO:0000313" key="3">
    <source>
        <dbReference type="Proteomes" id="UP000887578"/>
    </source>
</evidence>
<feature type="compositionally biased region" description="Acidic residues" evidence="1">
    <location>
        <begin position="313"/>
        <end position="324"/>
    </location>
</feature>
<feature type="compositionally biased region" description="Polar residues" evidence="1">
    <location>
        <begin position="334"/>
        <end position="350"/>
    </location>
</feature>
<evidence type="ECO:0000256" key="1">
    <source>
        <dbReference type="SAM" id="MobiDB-lite"/>
    </source>
</evidence>
<protein>
    <submittedName>
        <fullName evidence="4">OTU domain-containing protein</fullName>
    </submittedName>
</protein>
<dbReference type="AlphaFoldDB" id="A0A914QH25"/>
<dbReference type="InterPro" id="IPR003323">
    <property type="entry name" value="OTU_dom"/>
</dbReference>
<keyword evidence="3" id="KW-1185">Reference proteome</keyword>
<dbReference type="SUPFAM" id="SSF49599">
    <property type="entry name" value="TRAF domain-like"/>
    <property type="match status" value="1"/>
</dbReference>
<evidence type="ECO:0000259" key="2">
    <source>
        <dbReference type="PROSITE" id="PS50802"/>
    </source>
</evidence>